<evidence type="ECO:0000256" key="3">
    <source>
        <dbReference type="ARBA" id="ARBA00022448"/>
    </source>
</evidence>
<evidence type="ECO:0000256" key="1">
    <source>
        <dbReference type="ARBA" id="ARBA00004141"/>
    </source>
</evidence>
<feature type="transmembrane region" description="Helical" evidence="7">
    <location>
        <begin position="225"/>
        <end position="241"/>
    </location>
</feature>
<comment type="caution">
    <text evidence="9">The sequence shown here is derived from an EMBL/GenBank/DDBJ whole genome shotgun (WGS) entry which is preliminary data.</text>
</comment>
<dbReference type="eggNOG" id="COG0475">
    <property type="taxonomic scope" value="Bacteria"/>
</dbReference>
<dbReference type="Proteomes" id="UP000018291">
    <property type="component" value="Unassembled WGS sequence"/>
</dbReference>
<reference evidence="9 10" key="1">
    <citation type="journal article" date="2013" name="ISME J.">
        <title>Metabolic model for the filamentous 'Candidatus Microthrix parvicella' based on genomic and metagenomic analyses.</title>
        <authorList>
            <person name="Jon McIlroy S."/>
            <person name="Kristiansen R."/>
            <person name="Albertsen M."/>
            <person name="Michael Karst S."/>
            <person name="Rossetti S."/>
            <person name="Lund Nielsen J."/>
            <person name="Tandoi V."/>
            <person name="James Seviour R."/>
            <person name="Nielsen P.H."/>
        </authorList>
    </citation>
    <scope>NUCLEOTIDE SEQUENCE [LARGE SCALE GENOMIC DNA]</scope>
    <source>
        <strain evidence="9 10">RN1</strain>
    </source>
</reference>
<feature type="transmembrane region" description="Helical" evidence="7">
    <location>
        <begin position="128"/>
        <end position="147"/>
    </location>
</feature>
<keyword evidence="5 7" id="KW-1133">Transmembrane helix</keyword>
<dbReference type="OrthoDB" id="3294398at2"/>
<evidence type="ECO:0000256" key="6">
    <source>
        <dbReference type="ARBA" id="ARBA00023136"/>
    </source>
</evidence>
<keyword evidence="4 7" id="KW-0812">Transmembrane</keyword>
<keyword evidence="6 7" id="KW-0472">Membrane</keyword>
<comment type="subcellular location">
    <subcellularLocation>
        <location evidence="1">Membrane</location>
        <topology evidence="1">Multi-pass membrane protein</topology>
    </subcellularLocation>
</comment>
<dbReference type="Pfam" id="PF00999">
    <property type="entry name" value="Na_H_Exchanger"/>
    <property type="match status" value="1"/>
</dbReference>
<dbReference type="PANTHER" id="PTHR42751">
    <property type="entry name" value="SODIUM/HYDROGEN EXCHANGER FAMILY/TRKA DOMAIN PROTEIN"/>
    <property type="match status" value="1"/>
</dbReference>
<evidence type="ECO:0000256" key="7">
    <source>
        <dbReference type="SAM" id="Phobius"/>
    </source>
</evidence>
<organism evidence="9 10">
    <name type="scientific">Candidatus Neomicrothrix parvicella RN1</name>
    <dbReference type="NCBI Taxonomy" id="1229780"/>
    <lineage>
        <taxon>Bacteria</taxon>
        <taxon>Bacillati</taxon>
        <taxon>Actinomycetota</taxon>
        <taxon>Acidimicrobiia</taxon>
        <taxon>Acidimicrobiales</taxon>
        <taxon>Microthrixaceae</taxon>
        <taxon>Candidatus Neomicrothrix</taxon>
    </lineage>
</organism>
<evidence type="ECO:0000313" key="10">
    <source>
        <dbReference type="Proteomes" id="UP000018291"/>
    </source>
</evidence>
<feature type="transmembrane region" description="Helical" evidence="7">
    <location>
        <begin position="101"/>
        <end position="122"/>
    </location>
</feature>
<name>R4YYQ2_9ACTN</name>
<dbReference type="STRING" id="1229780.BN381_10332"/>
<dbReference type="RefSeq" id="WP_012223175.1">
    <property type="nucleotide sequence ID" value="NZ_HG422565.1"/>
</dbReference>
<evidence type="ECO:0000256" key="4">
    <source>
        <dbReference type="ARBA" id="ARBA00022692"/>
    </source>
</evidence>
<dbReference type="AlphaFoldDB" id="R4YYQ2"/>
<dbReference type="HOGENOM" id="CLU_005126_4_1_11"/>
<dbReference type="PANTHER" id="PTHR42751:SF6">
    <property type="entry name" value="CONSERVED INTEGRAL MEMBRANE TRANSPORT PROTEIN-RELATED"/>
    <property type="match status" value="1"/>
</dbReference>
<feature type="domain" description="Cation/H+ exchanger transmembrane" evidence="8">
    <location>
        <begin position="29"/>
        <end position="381"/>
    </location>
</feature>
<dbReference type="GO" id="GO:1902600">
    <property type="term" value="P:proton transmembrane transport"/>
    <property type="evidence" value="ECO:0007669"/>
    <property type="project" value="InterPro"/>
</dbReference>
<gene>
    <name evidence="9" type="ORF">BN381_10332</name>
</gene>
<feature type="transmembrane region" description="Helical" evidence="7">
    <location>
        <begin position="43"/>
        <end position="63"/>
    </location>
</feature>
<accession>R4YYQ2</accession>
<dbReference type="GO" id="GO:0015297">
    <property type="term" value="F:antiporter activity"/>
    <property type="evidence" value="ECO:0007669"/>
    <property type="project" value="InterPro"/>
</dbReference>
<feature type="transmembrane region" description="Helical" evidence="7">
    <location>
        <begin position="336"/>
        <end position="355"/>
    </location>
</feature>
<evidence type="ECO:0000259" key="8">
    <source>
        <dbReference type="Pfam" id="PF00999"/>
    </source>
</evidence>
<feature type="transmembrane region" description="Helical" evidence="7">
    <location>
        <begin position="297"/>
        <end position="315"/>
    </location>
</feature>
<dbReference type="GO" id="GO:0016020">
    <property type="term" value="C:membrane"/>
    <property type="evidence" value="ECO:0007669"/>
    <property type="project" value="UniProtKB-SubCell"/>
</dbReference>
<feature type="transmembrane region" description="Helical" evidence="7">
    <location>
        <begin position="190"/>
        <end position="213"/>
    </location>
</feature>
<feature type="transmembrane region" description="Helical" evidence="7">
    <location>
        <begin position="69"/>
        <end position="89"/>
    </location>
</feature>
<keyword evidence="10" id="KW-1185">Reference proteome</keyword>
<sequence length="414" mass="42595">MNQLVLASAGADVARAFIELGVLLIGLGFLARLSHRIGLSPIPAYLAAGLIFGTGGLVELNFAEDFIDLASEIGVLLLLFVLGLEYTGAELTEGLKNGWRAGFVDVLLNFTPGFVAGLVLGWGPIGGLMLAGVTYISSSGVVSKLLSDLDRMANRETPAVLAVLVFEDLVVAAYLPVLGVLLVGGSLLSGTLSVGVALAVTTLALIMAIRFGGPISKVISARSDEALLLSVMGGILVVGGLAEQVQVSSAIGAFLVGIALSGEVRDRAEALLTPLRDLFAAIFFVLFSLRIDPGDLPPVLLVAALLAIVTTMTKISTGRYAAKQLGVGPKGRDRAGMELIARGEFSIVIAGLAAGTTVNAALAPTAAAYVLILAVLGPLLAKFNPPIPSLASIRGRLRPQQSGTSLSRSAPERP</sequence>
<keyword evidence="3" id="KW-0813">Transport</keyword>
<evidence type="ECO:0000313" key="9">
    <source>
        <dbReference type="EMBL" id="CCM62101.1"/>
    </source>
</evidence>
<evidence type="ECO:0000256" key="2">
    <source>
        <dbReference type="ARBA" id="ARBA00005551"/>
    </source>
</evidence>
<dbReference type="Gene3D" id="1.20.1530.20">
    <property type="match status" value="1"/>
</dbReference>
<dbReference type="EMBL" id="CANL01000001">
    <property type="protein sequence ID" value="CCM62101.1"/>
    <property type="molecule type" value="Genomic_DNA"/>
</dbReference>
<evidence type="ECO:0000256" key="5">
    <source>
        <dbReference type="ARBA" id="ARBA00022989"/>
    </source>
</evidence>
<feature type="transmembrane region" description="Helical" evidence="7">
    <location>
        <begin position="159"/>
        <end position="184"/>
    </location>
</feature>
<feature type="transmembrane region" description="Helical" evidence="7">
    <location>
        <begin position="13"/>
        <end position="31"/>
    </location>
</feature>
<comment type="similarity">
    <text evidence="2">Belongs to the monovalent cation:proton antiporter 2 (CPA2) transporter (TC 2.A.37) family.</text>
</comment>
<dbReference type="InterPro" id="IPR006153">
    <property type="entry name" value="Cation/H_exchanger_TM"/>
</dbReference>
<feature type="transmembrane region" description="Helical" evidence="7">
    <location>
        <begin position="361"/>
        <end position="381"/>
    </location>
</feature>
<protein>
    <submittedName>
        <fullName evidence="9">Sodium/proton antiporter</fullName>
    </submittedName>
</protein>
<dbReference type="InterPro" id="IPR038770">
    <property type="entry name" value="Na+/solute_symporter_sf"/>
</dbReference>
<proteinExistence type="inferred from homology"/>